<dbReference type="InterPro" id="IPR029069">
    <property type="entry name" value="HotDog_dom_sf"/>
</dbReference>
<dbReference type="Proteomes" id="UP000234662">
    <property type="component" value="Unassembled WGS sequence"/>
</dbReference>
<reference evidence="2 3" key="1">
    <citation type="submission" date="2017-12" db="EMBL/GenBank/DDBJ databases">
        <title>Phylogenetic diversity of female urinary microbiome.</title>
        <authorList>
            <person name="Thomas-White K."/>
            <person name="Wolfe A.J."/>
        </authorList>
    </citation>
    <scope>NUCLEOTIDE SEQUENCE [LARGE SCALE GENOMIC DNA]</scope>
    <source>
        <strain evidence="2 3">UMB0777</strain>
    </source>
</reference>
<evidence type="ECO:0000259" key="1">
    <source>
        <dbReference type="Pfam" id="PF13452"/>
    </source>
</evidence>
<accession>A0A2I1R407</accession>
<name>A0A2I1R407_9ACTN</name>
<dbReference type="SUPFAM" id="SSF54637">
    <property type="entry name" value="Thioesterase/thiol ester dehydrase-isomerase"/>
    <property type="match status" value="1"/>
</dbReference>
<dbReference type="EMBL" id="PKJC01000020">
    <property type="protein sequence ID" value="PKZ63819.1"/>
    <property type="molecule type" value="Genomic_DNA"/>
</dbReference>
<dbReference type="Gene3D" id="3.10.129.10">
    <property type="entry name" value="Hotdog Thioesterase"/>
    <property type="match status" value="1"/>
</dbReference>
<dbReference type="Pfam" id="PF13452">
    <property type="entry name" value="FAS1_DH_region"/>
    <property type="match status" value="1"/>
</dbReference>
<evidence type="ECO:0000313" key="2">
    <source>
        <dbReference type="EMBL" id="PKZ63819.1"/>
    </source>
</evidence>
<gene>
    <name evidence="2" type="ORF">CYJ73_19935</name>
</gene>
<comment type="caution">
    <text evidence="2">The sequence shown here is derived from an EMBL/GenBank/DDBJ whole genome shotgun (WGS) entry which is preliminary data.</text>
</comment>
<evidence type="ECO:0000313" key="3">
    <source>
        <dbReference type="Proteomes" id="UP000234662"/>
    </source>
</evidence>
<proteinExistence type="predicted"/>
<protein>
    <recommendedName>
        <fullName evidence="1">FAS1-like dehydratase domain-containing protein</fullName>
    </recommendedName>
</protein>
<dbReference type="AlphaFoldDB" id="A0A2I1R407"/>
<sequence length="177" mass="18847">MAVTPSTDDARATVAELSRSAASSTPVELPDIAKLKQSLDGRELPGSTITIEPYQSVLADYALEAGTDDSGDAHPLWGLVLSLRGMGITVDELCALAAQRPQDVLLFGNCEVIQHRPLRVGATIEVTATIEPVSRKETRHGGHLDFVTVRTAFHDRDGSSAGPVGEVVNGFIFKRGK</sequence>
<dbReference type="RefSeq" id="WP_101821695.1">
    <property type="nucleotide sequence ID" value="NZ_CP096585.1"/>
</dbReference>
<dbReference type="STRING" id="2055.BCM27_17705"/>
<dbReference type="InterPro" id="IPR039569">
    <property type="entry name" value="FAS1-like_DH_region"/>
</dbReference>
<feature type="domain" description="FAS1-like dehydratase" evidence="1">
    <location>
        <begin position="99"/>
        <end position="159"/>
    </location>
</feature>
<organism evidence="2 3">
    <name type="scientific">Gordonia terrae</name>
    <dbReference type="NCBI Taxonomy" id="2055"/>
    <lineage>
        <taxon>Bacteria</taxon>
        <taxon>Bacillati</taxon>
        <taxon>Actinomycetota</taxon>
        <taxon>Actinomycetes</taxon>
        <taxon>Mycobacteriales</taxon>
        <taxon>Gordoniaceae</taxon>
        <taxon>Gordonia</taxon>
    </lineage>
</organism>